<comment type="caution">
    <text evidence="2">The sequence shown here is derived from an EMBL/GenBank/DDBJ whole genome shotgun (WGS) entry which is preliminary data.</text>
</comment>
<accession>A0A835KN68</accession>
<evidence type="ECO:0000313" key="2">
    <source>
        <dbReference type="EMBL" id="KAF8757496.1"/>
    </source>
</evidence>
<name>A0A835KN68_9POAL</name>
<dbReference type="EMBL" id="JACEFO010000765">
    <property type="protein sequence ID" value="KAF8757496.1"/>
    <property type="molecule type" value="Genomic_DNA"/>
</dbReference>
<reference evidence="2" key="1">
    <citation type="submission" date="2020-07" db="EMBL/GenBank/DDBJ databases">
        <title>Genome sequence and genetic diversity analysis of an under-domesticated orphan crop, white fonio (Digitaria exilis).</title>
        <authorList>
            <person name="Bennetzen J.L."/>
            <person name="Chen S."/>
            <person name="Ma X."/>
            <person name="Wang X."/>
            <person name="Yssel A.E.J."/>
            <person name="Chaluvadi S.R."/>
            <person name="Johnson M."/>
            <person name="Gangashetty P."/>
            <person name="Hamidou F."/>
            <person name="Sanogo M.D."/>
            <person name="Zwaenepoel A."/>
            <person name="Wallace J."/>
            <person name="Van De Peer Y."/>
            <person name="Van Deynze A."/>
        </authorList>
    </citation>
    <scope>NUCLEOTIDE SEQUENCE</scope>
    <source>
        <tissue evidence="2">Leaves</tissue>
    </source>
</reference>
<dbReference type="Proteomes" id="UP000636709">
    <property type="component" value="Unassembled WGS sequence"/>
</dbReference>
<feature type="compositionally biased region" description="Pro residues" evidence="1">
    <location>
        <begin position="134"/>
        <end position="144"/>
    </location>
</feature>
<keyword evidence="3" id="KW-1185">Reference proteome</keyword>
<feature type="region of interest" description="Disordered" evidence="1">
    <location>
        <begin position="134"/>
        <end position="154"/>
    </location>
</feature>
<sequence>MVEHRVGCTLILPNGHTITRLQFPARPNSLLPFSSPSRQPSSNPAQLVLRLLSPSLTDTVVHRAIPLLHLPPPSRACCADAFLLAVSITTEPFPLSSPLSRPRRLTGAAEPPAFFRRPNLDEIPTYRLPIPCEPPPRAAMPPSSPATSAAPDHLSLQQPEGARHVDHGRRRMIEFARLLAIANARKHAA</sequence>
<protein>
    <submittedName>
        <fullName evidence="2">Uncharacterized protein</fullName>
    </submittedName>
</protein>
<gene>
    <name evidence="2" type="ORF">HU200_010833</name>
</gene>
<dbReference type="AlphaFoldDB" id="A0A835KN68"/>
<proteinExistence type="predicted"/>
<evidence type="ECO:0000313" key="3">
    <source>
        <dbReference type="Proteomes" id="UP000636709"/>
    </source>
</evidence>
<evidence type="ECO:0000256" key="1">
    <source>
        <dbReference type="SAM" id="MobiDB-lite"/>
    </source>
</evidence>
<organism evidence="2 3">
    <name type="scientific">Digitaria exilis</name>
    <dbReference type="NCBI Taxonomy" id="1010633"/>
    <lineage>
        <taxon>Eukaryota</taxon>
        <taxon>Viridiplantae</taxon>
        <taxon>Streptophyta</taxon>
        <taxon>Embryophyta</taxon>
        <taxon>Tracheophyta</taxon>
        <taxon>Spermatophyta</taxon>
        <taxon>Magnoliopsida</taxon>
        <taxon>Liliopsida</taxon>
        <taxon>Poales</taxon>
        <taxon>Poaceae</taxon>
        <taxon>PACMAD clade</taxon>
        <taxon>Panicoideae</taxon>
        <taxon>Panicodae</taxon>
        <taxon>Paniceae</taxon>
        <taxon>Anthephorinae</taxon>
        <taxon>Digitaria</taxon>
    </lineage>
</organism>